<dbReference type="PIRSF" id="PIRSF005514">
    <property type="entry name" value="ATPase_F0_D_mt"/>
    <property type="match status" value="1"/>
</dbReference>
<dbReference type="GO" id="GO:0015078">
    <property type="term" value="F:proton transmembrane transporter activity"/>
    <property type="evidence" value="ECO:0007669"/>
    <property type="project" value="InterPro"/>
</dbReference>
<keyword evidence="3 10" id="KW-0813">Transport</keyword>
<name>A0A6J1MIG3_DROHY</name>
<dbReference type="SUPFAM" id="SSF161065">
    <property type="entry name" value="ATP synthase D chain-like"/>
    <property type="match status" value="1"/>
</dbReference>
<comment type="similarity">
    <text evidence="2 10">Belongs to the ATPase d subunit family.</text>
</comment>
<dbReference type="RefSeq" id="XP_023176849.1">
    <property type="nucleotide sequence ID" value="XM_023321081.2"/>
</dbReference>
<gene>
    <name evidence="13 14" type="primary">LOC111603484</name>
</gene>
<evidence type="ECO:0000256" key="1">
    <source>
        <dbReference type="ARBA" id="ARBA00004273"/>
    </source>
</evidence>
<evidence type="ECO:0000256" key="6">
    <source>
        <dbReference type="ARBA" id="ARBA00022792"/>
    </source>
</evidence>
<dbReference type="PANTHER" id="PTHR12700">
    <property type="entry name" value="ATP SYNTHASE SUBUNIT D, MITOCHONDRIAL"/>
    <property type="match status" value="1"/>
</dbReference>
<dbReference type="RefSeq" id="XP_023176848.1">
    <property type="nucleotide sequence ID" value="XM_023321080.2"/>
</dbReference>
<protein>
    <recommendedName>
        <fullName evidence="10">ATP synthase subunit d, mitochondrial</fullName>
    </recommendedName>
</protein>
<keyword evidence="7 10" id="KW-0406">Ion transport</keyword>
<comment type="function">
    <text evidence="10">Mitochondrial membrane ATP synthase (F(1)F(0) ATP synthase or Complex V) produces ATP from ADP in the presence of a proton gradient across the membrane which is generated by electron transport complexes of the respiratory chain. F-type ATPases consist of two structural domains, F(1) - containing the extramembraneous catalytic core, and F(0) - containing the membrane proton channel, linked together by a central stalk and a peripheral stalk. During catalysis, ATP synthesis in the catalytic domain of F(1) is coupled via a rotary mechanism of the central stalk subunits to proton translocation.</text>
</comment>
<evidence type="ECO:0000256" key="4">
    <source>
        <dbReference type="ARBA" id="ARBA00022547"/>
    </source>
</evidence>
<evidence type="ECO:0000313" key="12">
    <source>
        <dbReference type="Proteomes" id="UP000504633"/>
    </source>
</evidence>
<proteinExistence type="inferred from homology"/>
<keyword evidence="5 10" id="KW-0375">Hydrogen ion transport</keyword>
<comment type="subcellular location">
    <subcellularLocation>
        <location evidence="1 10">Mitochondrion inner membrane</location>
    </subcellularLocation>
</comment>
<dbReference type="Proteomes" id="UP000504633">
    <property type="component" value="Unplaced"/>
</dbReference>
<evidence type="ECO:0000313" key="13">
    <source>
        <dbReference type="RefSeq" id="XP_023176848.1"/>
    </source>
</evidence>
<dbReference type="GO" id="GO:0005743">
    <property type="term" value="C:mitochondrial inner membrane"/>
    <property type="evidence" value="ECO:0007669"/>
    <property type="project" value="UniProtKB-SubCell"/>
</dbReference>
<keyword evidence="12" id="KW-1185">Reference proteome</keyword>
<dbReference type="Gene3D" id="6.10.280.70">
    <property type="match status" value="1"/>
</dbReference>
<evidence type="ECO:0000256" key="8">
    <source>
        <dbReference type="ARBA" id="ARBA00023128"/>
    </source>
</evidence>
<dbReference type="GO" id="GO:0045259">
    <property type="term" value="C:proton-transporting ATP synthase complex"/>
    <property type="evidence" value="ECO:0007669"/>
    <property type="project" value="UniProtKB-KW"/>
</dbReference>
<evidence type="ECO:0000256" key="9">
    <source>
        <dbReference type="ARBA" id="ARBA00023136"/>
    </source>
</evidence>
<dbReference type="KEGG" id="dhe:111603484"/>
<reference evidence="13 14" key="1">
    <citation type="submission" date="2025-04" db="UniProtKB">
        <authorList>
            <consortium name="RefSeq"/>
        </authorList>
    </citation>
    <scope>IDENTIFICATION</scope>
    <source>
        <strain evidence="13 14">15085-1641.00</strain>
        <tissue evidence="13 14">Whole body</tissue>
    </source>
</reference>
<sequence length="178" mass="20390">MAARRIAQSSINWSALAERVPANQKSSFGAFKTKSDIYVRAVMANPENPPKIDWAYYKKLVPIAGLVDGFQKQYDALTVPYPKDNVSQQVDREIEESKSEISSYKKSSEQRIQNYQKEIAHLKALLPYDQMTMEDYRDAFPDSALDPINKPTFWPHTPEEQVGYKSKEQLEAEAHGHH</sequence>
<dbReference type="InterPro" id="IPR008689">
    <property type="entry name" value="ATP_synth_F0_dsu_mt"/>
</dbReference>
<keyword evidence="6 10" id="KW-0999">Mitochondrion inner membrane</keyword>
<dbReference type="InterPro" id="IPR036228">
    <property type="entry name" value="ATP_synth_F0_dsu_sf_mt"/>
</dbReference>
<accession>A0A6J1MIG3</accession>
<dbReference type="GeneID" id="111603484"/>
<organism evidence="12 13">
    <name type="scientific">Drosophila hydei</name>
    <name type="common">Fruit fly</name>
    <dbReference type="NCBI Taxonomy" id="7224"/>
    <lineage>
        <taxon>Eukaryota</taxon>
        <taxon>Metazoa</taxon>
        <taxon>Ecdysozoa</taxon>
        <taxon>Arthropoda</taxon>
        <taxon>Hexapoda</taxon>
        <taxon>Insecta</taxon>
        <taxon>Pterygota</taxon>
        <taxon>Neoptera</taxon>
        <taxon>Endopterygota</taxon>
        <taxon>Diptera</taxon>
        <taxon>Brachycera</taxon>
        <taxon>Muscomorpha</taxon>
        <taxon>Ephydroidea</taxon>
        <taxon>Drosophilidae</taxon>
        <taxon>Drosophila</taxon>
    </lineage>
</organism>
<dbReference type="OrthoDB" id="35799at2759"/>
<keyword evidence="4" id="KW-0138">CF(0)</keyword>
<evidence type="ECO:0000256" key="10">
    <source>
        <dbReference type="PIRNR" id="PIRNR005514"/>
    </source>
</evidence>
<evidence type="ECO:0000256" key="5">
    <source>
        <dbReference type="ARBA" id="ARBA00022781"/>
    </source>
</evidence>
<dbReference type="CTD" id="42291"/>
<dbReference type="GO" id="GO:0015986">
    <property type="term" value="P:proton motive force-driven ATP synthesis"/>
    <property type="evidence" value="ECO:0007669"/>
    <property type="project" value="UniProtKB-UniRule"/>
</dbReference>
<dbReference type="AlphaFoldDB" id="A0A6J1MIG3"/>
<evidence type="ECO:0000256" key="7">
    <source>
        <dbReference type="ARBA" id="ARBA00023065"/>
    </source>
</evidence>
<dbReference type="Pfam" id="PF05873">
    <property type="entry name" value="Mt_ATP-synt_D"/>
    <property type="match status" value="1"/>
</dbReference>
<keyword evidence="9 10" id="KW-0472">Membrane</keyword>
<keyword evidence="8 10" id="KW-0496">Mitochondrion</keyword>
<evidence type="ECO:0000313" key="14">
    <source>
        <dbReference type="RefSeq" id="XP_023176849.1"/>
    </source>
</evidence>
<evidence type="ECO:0000256" key="11">
    <source>
        <dbReference type="SAM" id="MobiDB-lite"/>
    </source>
</evidence>
<evidence type="ECO:0000256" key="3">
    <source>
        <dbReference type="ARBA" id="ARBA00022448"/>
    </source>
</evidence>
<feature type="region of interest" description="Disordered" evidence="11">
    <location>
        <begin position="150"/>
        <end position="178"/>
    </location>
</feature>
<dbReference type="OMA" id="VSKGRWA"/>
<feature type="compositionally biased region" description="Basic and acidic residues" evidence="11">
    <location>
        <begin position="165"/>
        <end position="178"/>
    </location>
</feature>
<evidence type="ECO:0000256" key="2">
    <source>
        <dbReference type="ARBA" id="ARBA00006842"/>
    </source>
</evidence>